<dbReference type="Proteomes" id="UP000602745">
    <property type="component" value="Unassembled WGS sequence"/>
</dbReference>
<sequence>MSFDVVDLRDFYAQPLGQMVRRILRAKLRAHWRDVSGSRILGMGYASPFLGAFREEAERLLAFMPAEQGVTDWPTGRPTQAALVEADMWPLPDAAVDRVLAVHMLEVSSSPEDLLREAWRTLAPGGRIMLVVPNRRGLWSRFDTTPFGQGRPYSRGQLHRLLRDNAFAPTHWNEALFFPPFERGIVLRSAVGMERFGARLWAPFAGVHIVEAGKQVYRPIPARKKVKTAKLKPAPAPVGALAPGG</sequence>
<dbReference type="Gene3D" id="3.40.50.150">
    <property type="entry name" value="Vaccinia Virus protein VP39"/>
    <property type="match status" value="1"/>
</dbReference>
<keyword evidence="2" id="KW-0808">Transferase</keyword>
<reference evidence="2" key="1">
    <citation type="journal article" date="2014" name="Int. J. Syst. Evol. Microbiol.">
        <title>Complete genome sequence of Corynebacterium casei LMG S-19264T (=DSM 44701T), isolated from a smear-ripened cheese.</title>
        <authorList>
            <consortium name="US DOE Joint Genome Institute (JGI-PGF)"/>
            <person name="Walter F."/>
            <person name="Albersmeier A."/>
            <person name="Kalinowski J."/>
            <person name="Ruckert C."/>
        </authorList>
    </citation>
    <scope>NUCLEOTIDE SEQUENCE</scope>
    <source>
        <strain evidence="2">CCM 7684</strain>
    </source>
</reference>
<dbReference type="RefSeq" id="WP_188410620.1">
    <property type="nucleotide sequence ID" value="NZ_BMCP01000004.1"/>
</dbReference>
<dbReference type="AlphaFoldDB" id="A0A8J3DZ88"/>
<comment type="caution">
    <text evidence="2">The sequence shown here is derived from an EMBL/GenBank/DDBJ whole genome shotgun (WGS) entry which is preliminary data.</text>
</comment>
<dbReference type="InterPro" id="IPR013216">
    <property type="entry name" value="Methyltransf_11"/>
</dbReference>
<dbReference type="InterPro" id="IPR029063">
    <property type="entry name" value="SAM-dependent_MTases_sf"/>
</dbReference>
<accession>A0A8J3DZ88</accession>
<dbReference type="EMBL" id="BMCP01000004">
    <property type="protein sequence ID" value="GGE51013.1"/>
    <property type="molecule type" value="Genomic_DNA"/>
</dbReference>
<dbReference type="Pfam" id="PF08241">
    <property type="entry name" value="Methyltransf_11"/>
    <property type="match status" value="1"/>
</dbReference>
<name>A0A8J3DZ88_9RHOB</name>
<keyword evidence="3" id="KW-1185">Reference proteome</keyword>
<reference evidence="2" key="2">
    <citation type="submission" date="2020-09" db="EMBL/GenBank/DDBJ databases">
        <authorList>
            <person name="Sun Q."/>
            <person name="Sedlacek I."/>
        </authorList>
    </citation>
    <scope>NUCLEOTIDE SEQUENCE</scope>
    <source>
        <strain evidence="2">CCM 7684</strain>
    </source>
</reference>
<dbReference type="SUPFAM" id="SSF53335">
    <property type="entry name" value="S-adenosyl-L-methionine-dependent methyltransferases"/>
    <property type="match status" value="1"/>
</dbReference>
<evidence type="ECO:0000313" key="3">
    <source>
        <dbReference type="Proteomes" id="UP000602745"/>
    </source>
</evidence>
<dbReference type="CDD" id="cd02440">
    <property type="entry name" value="AdoMet_MTases"/>
    <property type="match status" value="1"/>
</dbReference>
<keyword evidence="2" id="KW-0489">Methyltransferase</keyword>
<dbReference type="GO" id="GO:0008757">
    <property type="term" value="F:S-adenosylmethionine-dependent methyltransferase activity"/>
    <property type="evidence" value="ECO:0007669"/>
    <property type="project" value="InterPro"/>
</dbReference>
<evidence type="ECO:0000313" key="2">
    <source>
        <dbReference type="EMBL" id="GGE51013.1"/>
    </source>
</evidence>
<proteinExistence type="predicted"/>
<gene>
    <name evidence="2" type="ORF">GCM10007276_30030</name>
</gene>
<dbReference type="GO" id="GO:0032259">
    <property type="term" value="P:methylation"/>
    <property type="evidence" value="ECO:0007669"/>
    <property type="project" value="UniProtKB-KW"/>
</dbReference>
<organism evidence="2 3">
    <name type="scientific">Agaricicola taiwanensis</name>
    <dbReference type="NCBI Taxonomy" id="591372"/>
    <lineage>
        <taxon>Bacteria</taxon>
        <taxon>Pseudomonadati</taxon>
        <taxon>Pseudomonadota</taxon>
        <taxon>Alphaproteobacteria</taxon>
        <taxon>Rhodobacterales</taxon>
        <taxon>Paracoccaceae</taxon>
        <taxon>Agaricicola</taxon>
    </lineage>
</organism>
<protein>
    <submittedName>
        <fullName evidence="2">Methyltransferase type 11</fullName>
    </submittedName>
</protein>
<evidence type="ECO:0000259" key="1">
    <source>
        <dbReference type="Pfam" id="PF08241"/>
    </source>
</evidence>
<feature type="domain" description="Methyltransferase type 11" evidence="1">
    <location>
        <begin position="85"/>
        <end position="129"/>
    </location>
</feature>